<dbReference type="InterPro" id="IPR007577">
    <property type="entry name" value="GlycoTrfase_DXD_sugar-bd_CS"/>
</dbReference>
<dbReference type="Proteomes" id="UP001159042">
    <property type="component" value="Unassembled WGS sequence"/>
</dbReference>
<protein>
    <recommendedName>
        <fullName evidence="7">Alpha 1,4-glycosyltransferase domain-containing protein</fullName>
    </recommendedName>
</protein>
<organism evidence="8 9">
    <name type="scientific">Exocentrus adspersus</name>
    <dbReference type="NCBI Taxonomy" id="1586481"/>
    <lineage>
        <taxon>Eukaryota</taxon>
        <taxon>Metazoa</taxon>
        <taxon>Ecdysozoa</taxon>
        <taxon>Arthropoda</taxon>
        <taxon>Hexapoda</taxon>
        <taxon>Insecta</taxon>
        <taxon>Pterygota</taxon>
        <taxon>Neoptera</taxon>
        <taxon>Endopterygota</taxon>
        <taxon>Coleoptera</taxon>
        <taxon>Polyphaga</taxon>
        <taxon>Cucujiformia</taxon>
        <taxon>Chrysomeloidea</taxon>
        <taxon>Cerambycidae</taxon>
        <taxon>Lamiinae</taxon>
        <taxon>Acanthocinini</taxon>
        <taxon>Exocentrus</taxon>
    </lineage>
</organism>
<evidence type="ECO:0000313" key="8">
    <source>
        <dbReference type="EMBL" id="KAJ8923153.1"/>
    </source>
</evidence>
<evidence type="ECO:0000256" key="4">
    <source>
        <dbReference type="ARBA" id="ARBA00022679"/>
    </source>
</evidence>
<evidence type="ECO:0000256" key="3">
    <source>
        <dbReference type="ARBA" id="ARBA00022676"/>
    </source>
</evidence>
<keyword evidence="5" id="KW-0333">Golgi apparatus</keyword>
<comment type="caution">
    <text evidence="8">The sequence shown here is derived from an EMBL/GenBank/DDBJ whole genome shotgun (WGS) entry which is preliminary data.</text>
</comment>
<feature type="domain" description="Alpha 1,4-glycosyltransferase" evidence="7">
    <location>
        <begin position="227"/>
        <end position="352"/>
    </location>
</feature>
<evidence type="ECO:0000256" key="5">
    <source>
        <dbReference type="ARBA" id="ARBA00023034"/>
    </source>
</evidence>
<reference evidence="8 9" key="1">
    <citation type="journal article" date="2023" name="Insect Mol. Biol.">
        <title>Genome sequencing provides insights into the evolution of gene families encoding plant cell wall-degrading enzymes in longhorned beetles.</title>
        <authorList>
            <person name="Shin N.R."/>
            <person name="Okamura Y."/>
            <person name="Kirsch R."/>
            <person name="Pauchet Y."/>
        </authorList>
    </citation>
    <scope>NUCLEOTIDE SEQUENCE [LARGE SCALE GENOMIC DNA]</scope>
    <source>
        <strain evidence="8">EAD_L_NR</strain>
    </source>
</reference>
<dbReference type="Gene3D" id="3.90.550.20">
    <property type="match status" value="1"/>
</dbReference>
<dbReference type="AlphaFoldDB" id="A0AAV8W995"/>
<accession>A0AAV8W995</accession>
<dbReference type="SUPFAM" id="SSF53448">
    <property type="entry name" value="Nucleotide-diphospho-sugar transferases"/>
    <property type="match status" value="1"/>
</dbReference>
<dbReference type="Pfam" id="PF04572">
    <property type="entry name" value="Gb3_synth"/>
    <property type="match status" value="1"/>
</dbReference>
<gene>
    <name evidence="8" type="ORF">NQ315_001707</name>
</gene>
<dbReference type="InterPro" id="IPR007652">
    <property type="entry name" value="A1-4-GlycosylTfrase_dom"/>
</dbReference>
<keyword evidence="9" id="KW-1185">Reference proteome</keyword>
<comment type="similarity">
    <text evidence="2">Belongs to the glycosyltransferase 32 family.</text>
</comment>
<sequence length="357" mass="40554">MPIIFPRKKKLLLLLCAALVTLFLLNFEIRQMVSKVYHYVYPETSINCYRAKENSLPDISEAKPRKGKSIFFHETSCNSYFNGKITIGARQACAVESAARLNPNLDVYLLYASPGQFCFEDTESDRILKALLSYQNVNILHLNLEKYAQGTPVEDLYRRGFVENSLYAQSHASDVLRYLTLWKYGGIYLDLDVVVTKTLENLPPNFAGSESKENVAAGILGFSPGGIGHQLAKTCLDDLHDNFDGFDWGNNGPGVITRLLKSICGAEQAKDMVHKDCQGFTVYPPDKFYAVPWWNWTMYFDESSTKAVSSLSKNSFIIHVWNKHSERTKIPVTTQAPYLLYAKQYCPKVVQECHEYF</sequence>
<evidence type="ECO:0000256" key="6">
    <source>
        <dbReference type="ARBA" id="ARBA00023136"/>
    </source>
</evidence>
<evidence type="ECO:0000256" key="2">
    <source>
        <dbReference type="ARBA" id="ARBA00009003"/>
    </source>
</evidence>
<evidence type="ECO:0000259" key="7">
    <source>
        <dbReference type="Pfam" id="PF04572"/>
    </source>
</evidence>
<keyword evidence="6" id="KW-0472">Membrane</keyword>
<dbReference type="GO" id="GO:0006688">
    <property type="term" value="P:glycosphingolipid biosynthetic process"/>
    <property type="evidence" value="ECO:0007669"/>
    <property type="project" value="TreeGrafter"/>
</dbReference>
<dbReference type="InterPro" id="IPR051981">
    <property type="entry name" value="Glycosyltransf_32"/>
</dbReference>
<comment type="subcellular location">
    <subcellularLocation>
        <location evidence="1">Golgi apparatus membrane</location>
        <topology evidence="1">Single-pass type II membrane protein</topology>
    </subcellularLocation>
</comment>
<evidence type="ECO:0000256" key="1">
    <source>
        <dbReference type="ARBA" id="ARBA00004323"/>
    </source>
</evidence>
<proteinExistence type="inferred from homology"/>
<dbReference type="EMBL" id="JANEYG010000005">
    <property type="protein sequence ID" value="KAJ8923153.1"/>
    <property type="molecule type" value="Genomic_DNA"/>
</dbReference>
<dbReference type="GO" id="GO:0000139">
    <property type="term" value="C:Golgi membrane"/>
    <property type="evidence" value="ECO:0007669"/>
    <property type="project" value="UniProtKB-SubCell"/>
</dbReference>
<dbReference type="Pfam" id="PF04488">
    <property type="entry name" value="Gly_transf_sug"/>
    <property type="match status" value="1"/>
</dbReference>
<dbReference type="InterPro" id="IPR029044">
    <property type="entry name" value="Nucleotide-diphossugar_trans"/>
</dbReference>
<keyword evidence="4" id="KW-0808">Transferase</keyword>
<keyword evidence="3" id="KW-0328">Glycosyltransferase</keyword>
<evidence type="ECO:0000313" key="9">
    <source>
        <dbReference type="Proteomes" id="UP001159042"/>
    </source>
</evidence>
<name>A0AAV8W995_9CUCU</name>
<dbReference type="GO" id="GO:0016758">
    <property type="term" value="F:hexosyltransferase activity"/>
    <property type="evidence" value="ECO:0007669"/>
    <property type="project" value="TreeGrafter"/>
</dbReference>
<dbReference type="PANTHER" id="PTHR12042">
    <property type="entry name" value="LACTOSYLCERAMIDE 4-ALPHA-GALACTOSYLTRANSFERASE ALPHA- 1,4-GALACTOSYLTRANSFERASE"/>
    <property type="match status" value="1"/>
</dbReference>
<dbReference type="PANTHER" id="PTHR12042:SF21">
    <property type="entry name" value="ALPHA1,4-GALACTOSYLTRANSFERASE 1-RELATED"/>
    <property type="match status" value="1"/>
</dbReference>